<evidence type="ECO:0000256" key="1">
    <source>
        <dbReference type="SAM" id="MobiDB-lite"/>
    </source>
</evidence>
<dbReference type="Proteomes" id="UP001241603">
    <property type="component" value="Unassembled WGS sequence"/>
</dbReference>
<dbReference type="InterPro" id="IPR014710">
    <property type="entry name" value="RmlC-like_jellyroll"/>
</dbReference>
<protein>
    <submittedName>
        <fullName evidence="3">Oxalate decarboxylase</fullName>
        <ecNumber evidence="3">4.1.1.2</ecNumber>
    </submittedName>
</protein>
<evidence type="ECO:0000313" key="3">
    <source>
        <dbReference type="EMBL" id="MDQ0435833.1"/>
    </source>
</evidence>
<dbReference type="CDD" id="cd20306">
    <property type="entry name" value="cupin_OxDC-like"/>
    <property type="match status" value="2"/>
</dbReference>
<feature type="region of interest" description="Disordered" evidence="1">
    <location>
        <begin position="1"/>
        <end position="26"/>
    </location>
</feature>
<dbReference type="PANTHER" id="PTHR31189:SF2">
    <property type="entry name" value="RMLC-LIKE CUPINS SUPERFAMILY PROTEIN"/>
    <property type="match status" value="1"/>
</dbReference>
<dbReference type="RefSeq" id="WP_266346791.1">
    <property type="nucleotide sequence ID" value="NZ_JAPKNG010000001.1"/>
</dbReference>
<dbReference type="GO" id="GO:0046564">
    <property type="term" value="F:oxalate decarboxylase activity"/>
    <property type="evidence" value="ECO:0007669"/>
    <property type="project" value="UniProtKB-EC"/>
</dbReference>
<feature type="domain" description="Cupin type-1" evidence="2">
    <location>
        <begin position="12"/>
        <end position="154"/>
    </location>
</feature>
<keyword evidence="3" id="KW-0456">Lyase</keyword>
<dbReference type="InterPro" id="IPR006045">
    <property type="entry name" value="Cupin_1"/>
</dbReference>
<dbReference type="EC" id="4.1.1.2" evidence="3"/>
<gene>
    <name evidence="3" type="ORF">QO014_000203</name>
</gene>
<dbReference type="InterPro" id="IPR011051">
    <property type="entry name" value="RmlC_Cupin_sf"/>
</dbReference>
<accession>A0ABU0H0J6</accession>
<dbReference type="PANTHER" id="PTHR31189">
    <property type="entry name" value="OS03G0336100 PROTEIN-RELATED"/>
    <property type="match status" value="1"/>
</dbReference>
<sequence>MSGTRQTSPHVVSLAGQAPSFEGPKGTVRHVDADTLPILKRLSIRHLLLDRGGLREPHWHANAHELTYCVRGKALVTIGTNHAGRESFLVGPGEMFFAPSGSLHAIQNVGDETAEFVLAFTHERPEDFGLRASFGAMTPSVLGNTFDAPASSFAALSTIASGKAAPEILAFGAAPEIEPQARHVATLKYSAEATPAQIASPAGSAHVTKSALWPVLEDIAMFSVRITDRGMREPHWHPETAEMGYVLEGRARMTILDPDGSIDTYEIGPGDVYFIPRAYPHHIEDIGTGTFHVLIFFDRANPGDIGFRTLVGLFSRDVLAATFGIDEPDLPQFPLVEQDPLIVDRINPVDPTH</sequence>
<proteinExistence type="predicted"/>
<feature type="domain" description="Cupin type-1" evidence="2">
    <location>
        <begin position="189"/>
        <end position="331"/>
    </location>
</feature>
<dbReference type="SMART" id="SM00835">
    <property type="entry name" value="Cupin_1"/>
    <property type="match status" value="2"/>
</dbReference>
<name>A0ABU0H0J6_9HYPH</name>
<organism evidence="3 4">
    <name type="scientific">Kaistia dalseonensis</name>
    <dbReference type="NCBI Taxonomy" id="410840"/>
    <lineage>
        <taxon>Bacteria</taxon>
        <taxon>Pseudomonadati</taxon>
        <taxon>Pseudomonadota</taxon>
        <taxon>Alphaproteobacteria</taxon>
        <taxon>Hyphomicrobiales</taxon>
        <taxon>Kaistiaceae</taxon>
        <taxon>Kaistia</taxon>
    </lineage>
</organism>
<keyword evidence="4" id="KW-1185">Reference proteome</keyword>
<dbReference type="InterPro" id="IPR050253">
    <property type="entry name" value="Seed_Storage-Functional"/>
</dbReference>
<dbReference type="Pfam" id="PF00190">
    <property type="entry name" value="Cupin_1"/>
    <property type="match status" value="2"/>
</dbReference>
<reference evidence="3 4" key="1">
    <citation type="submission" date="2023-07" db="EMBL/GenBank/DDBJ databases">
        <title>Genomic Encyclopedia of Type Strains, Phase IV (KMG-IV): sequencing the most valuable type-strain genomes for metagenomic binning, comparative biology and taxonomic classification.</title>
        <authorList>
            <person name="Goeker M."/>
        </authorList>
    </citation>
    <scope>NUCLEOTIDE SEQUENCE [LARGE SCALE GENOMIC DNA]</scope>
    <source>
        <strain evidence="3 4">B6-8</strain>
    </source>
</reference>
<evidence type="ECO:0000313" key="4">
    <source>
        <dbReference type="Proteomes" id="UP001241603"/>
    </source>
</evidence>
<dbReference type="Gene3D" id="2.60.120.10">
    <property type="entry name" value="Jelly Rolls"/>
    <property type="match status" value="2"/>
</dbReference>
<dbReference type="EMBL" id="JAUSVO010000001">
    <property type="protein sequence ID" value="MDQ0435833.1"/>
    <property type="molecule type" value="Genomic_DNA"/>
</dbReference>
<evidence type="ECO:0000259" key="2">
    <source>
        <dbReference type="SMART" id="SM00835"/>
    </source>
</evidence>
<dbReference type="SUPFAM" id="SSF51182">
    <property type="entry name" value="RmlC-like cupins"/>
    <property type="match status" value="2"/>
</dbReference>
<comment type="caution">
    <text evidence="3">The sequence shown here is derived from an EMBL/GenBank/DDBJ whole genome shotgun (WGS) entry which is preliminary data.</text>
</comment>
<feature type="compositionally biased region" description="Polar residues" evidence="1">
    <location>
        <begin position="1"/>
        <end position="10"/>
    </location>
</feature>